<evidence type="ECO:0000256" key="1">
    <source>
        <dbReference type="SAM" id="Phobius"/>
    </source>
</evidence>
<proteinExistence type="predicted"/>
<sequence length="127" mass="14260">MSTPLYNEHPTMFADEPGKFILACLLIPFVVGIVWLLVWYIVNRSTLVTVDDERVTLRRGVFNKESIEVEMSSIRTVRVDQTFVDRIFNCGILKVYTSGDAPDIDQGGLPDPDTLRTALRNARGSNA</sequence>
<dbReference type="AlphaFoldDB" id="A0A8B2NSC7"/>
<evidence type="ECO:0000313" key="3">
    <source>
        <dbReference type="EMBL" id="RAI00044.1"/>
    </source>
</evidence>
<keyword evidence="1" id="KW-0812">Transmembrane</keyword>
<dbReference type="PANTHER" id="PTHR37938">
    <property type="entry name" value="BLL0215 PROTEIN"/>
    <property type="match status" value="1"/>
</dbReference>
<evidence type="ECO:0000259" key="2">
    <source>
        <dbReference type="Pfam" id="PF03703"/>
    </source>
</evidence>
<dbReference type="Proteomes" id="UP000249590">
    <property type="component" value="Unassembled WGS sequence"/>
</dbReference>
<name>A0A8B2NSC7_9HYPH</name>
<dbReference type="RefSeq" id="WP_111348591.1">
    <property type="nucleotide sequence ID" value="NZ_JAIWKD010000007.1"/>
</dbReference>
<dbReference type="PANTHER" id="PTHR37938:SF1">
    <property type="entry name" value="BLL0215 PROTEIN"/>
    <property type="match status" value="1"/>
</dbReference>
<dbReference type="Pfam" id="PF03703">
    <property type="entry name" value="bPH_2"/>
    <property type="match status" value="1"/>
</dbReference>
<evidence type="ECO:0000313" key="4">
    <source>
        <dbReference type="Proteomes" id="UP000249590"/>
    </source>
</evidence>
<keyword evidence="4" id="KW-1185">Reference proteome</keyword>
<dbReference type="OrthoDB" id="6088889at2"/>
<keyword evidence="1" id="KW-1133">Transmembrane helix</keyword>
<dbReference type="InterPro" id="IPR005182">
    <property type="entry name" value="YdbS-like_PH"/>
</dbReference>
<keyword evidence="1" id="KW-0472">Membrane</keyword>
<comment type="caution">
    <text evidence="3">The sequence shown here is derived from an EMBL/GenBank/DDBJ whole genome shotgun (WGS) entry which is preliminary data.</text>
</comment>
<dbReference type="EMBL" id="QHHQ01000004">
    <property type="protein sequence ID" value="RAI00044.1"/>
    <property type="molecule type" value="Genomic_DNA"/>
</dbReference>
<accession>A0A8B2NSC7</accession>
<gene>
    <name evidence="3" type="ORF">DLJ53_20180</name>
</gene>
<organism evidence="3 4">
    <name type="scientific">Acuticoccus sediminis</name>
    <dbReference type="NCBI Taxonomy" id="2184697"/>
    <lineage>
        <taxon>Bacteria</taxon>
        <taxon>Pseudomonadati</taxon>
        <taxon>Pseudomonadota</taxon>
        <taxon>Alphaproteobacteria</taxon>
        <taxon>Hyphomicrobiales</taxon>
        <taxon>Amorphaceae</taxon>
        <taxon>Acuticoccus</taxon>
    </lineage>
</organism>
<feature type="transmembrane region" description="Helical" evidence="1">
    <location>
        <begin position="20"/>
        <end position="42"/>
    </location>
</feature>
<protein>
    <recommendedName>
        <fullName evidence="2">YdbS-like PH domain-containing protein</fullName>
    </recommendedName>
</protein>
<feature type="domain" description="YdbS-like PH" evidence="2">
    <location>
        <begin position="45"/>
        <end position="117"/>
    </location>
</feature>
<reference evidence="3 4" key="1">
    <citation type="submission" date="2018-05" db="EMBL/GenBank/DDBJ databases">
        <title>Acuticoccus sediminis sp. nov., isolated from deep-sea sediment of Indian Ocean.</title>
        <authorList>
            <person name="Liu X."/>
            <person name="Lai Q."/>
            <person name="Du Y."/>
            <person name="Sun F."/>
            <person name="Zhang X."/>
            <person name="Wang S."/>
            <person name="Shao Z."/>
        </authorList>
    </citation>
    <scope>NUCLEOTIDE SEQUENCE [LARGE SCALE GENOMIC DNA]</scope>
    <source>
        <strain evidence="3 4">PTG4-2</strain>
    </source>
</reference>